<evidence type="ECO:0000256" key="1">
    <source>
        <dbReference type="PROSITE-ProRule" id="PRU00464"/>
    </source>
</evidence>
<dbReference type="InterPro" id="IPR036265">
    <property type="entry name" value="HIT-like_sf"/>
</dbReference>
<dbReference type="PIRSF" id="PIRSF000714">
    <property type="entry name" value="HIT"/>
    <property type="match status" value="1"/>
</dbReference>
<dbReference type="EMBL" id="BJYZ01000041">
    <property type="protein sequence ID" value="GEO42424.1"/>
    <property type="molecule type" value="Genomic_DNA"/>
</dbReference>
<dbReference type="PROSITE" id="PS51084">
    <property type="entry name" value="HIT_2"/>
    <property type="match status" value="1"/>
</dbReference>
<keyword evidence="3" id="KW-0378">Hydrolase</keyword>
<dbReference type="RefSeq" id="WP_044435409.1">
    <property type="nucleotide sequence ID" value="NZ_BJYZ01000041.1"/>
</dbReference>
<comment type="caution">
    <text evidence="1">Lacks conserved residue(s) required for the propagation of feature annotation.</text>
</comment>
<evidence type="ECO:0000313" key="3">
    <source>
        <dbReference type="EMBL" id="GEO42424.1"/>
    </source>
</evidence>
<keyword evidence="4" id="KW-1185">Reference proteome</keyword>
<reference evidence="3 4" key="1">
    <citation type="submission" date="2019-07" db="EMBL/GenBank/DDBJ databases">
        <title>Whole genome shotgun sequence of Skermanella aerolata NBRC 106429.</title>
        <authorList>
            <person name="Hosoyama A."/>
            <person name="Uohara A."/>
            <person name="Ohji S."/>
            <person name="Ichikawa N."/>
        </authorList>
    </citation>
    <scope>NUCLEOTIDE SEQUENCE [LARGE SCALE GENOMIC DNA]</scope>
    <source>
        <strain evidence="3 4">NBRC 106429</strain>
    </source>
</reference>
<comment type="caution">
    <text evidence="3">The sequence shown here is derived from an EMBL/GenBank/DDBJ whole genome shotgun (WGS) entry which is preliminary data.</text>
</comment>
<accession>A0A512E120</accession>
<protein>
    <submittedName>
        <fullName evidence="3">Hydrolase</fullName>
    </submittedName>
</protein>
<feature type="domain" description="HIT" evidence="2">
    <location>
        <begin position="34"/>
        <end position="103"/>
    </location>
</feature>
<dbReference type="Proteomes" id="UP000321523">
    <property type="component" value="Unassembled WGS sequence"/>
</dbReference>
<dbReference type="InterPro" id="IPR011146">
    <property type="entry name" value="HIT-like"/>
</dbReference>
<dbReference type="OrthoDB" id="9799145at2"/>
<evidence type="ECO:0000259" key="2">
    <source>
        <dbReference type="PROSITE" id="PS51084"/>
    </source>
</evidence>
<sequence>MFKLNERLAADTVLVRPLTLCQVLCMNNRIWPWLILVPARPDVTEIHHLPASDRALLMEEVAQVSSAVEALFRPDKLNVAAIGNVVPQLHVHIVARRRDDPAWPNPVWGSGIGEPYDPAELDTQVKRLRDALDS</sequence>
<dbReference type="InterPro" id="IPR026026">
    <property type="entry name" value="HIT_Hint"/>
</dbReference>
<organism evidence="3 4">
    <name type="scientific">Skermanella aerolata</name>
    <dbReference type="NCBI Taxonomy" id="393310"/>
    <lineage>
        <taxon>Bacteria</taxon>
        <taxon>Pseudomonadati</taxon>
        <taxon>Pseudomonadota</taxon>
        <taxon>Alphaproteobacteria</taxon>
        <taxon>Rhodospirillales</taxon>
        <taxon>Azospirillaceae</taxon>
        <taxon>Skermanella</taxon>
    </lineage>
</organism>
<evidence type="ECO:0000313" key="4">
    <source>
        <dbReference type="Proteomes" id="UP000321523"/>
    </source>
</evidence>
<dbReference type="GO" id="GO:0016787">
    <property type="term" value="F:hydrolase activity"/>
    <property type="evidence" value="ECO:0007669"/>
    <property type="project" value="UniProtKB-KW"/>
</dbReference>
<gene>
    <name evidence="3" type="ORF">SAE02_65720</name>
</gene>
<proteinExistence type="predicted"/>
<dbReference type="AlphaFoldDB" id="A0A512E120"/>
<dbReference type="SUPFAM" id="SSF54197">
    <property type="entry name" value="HIT-like"/>
    <property type="match status" value="1"/>
</dbReference>
<dbReference type="Pfam" id="PF01230">
    <property type="entry name" value="HIT"/>
    <property type="match status" value="1"/>
</dbReference>
<dbReference type="Gene3D" id="3.30.428.10">
    <property type="entry name" value="HIT-like"/>
    <property type="match status" value="1"/>
</dbReference>
<name>A0A512E120_9PROT</name>